<dbReference type="OrthoDB" id="9779518at2"/>
<dbReference type="Pfam" id="PF01987">
    <property type="entry name" value="AIM24"/>
    <property type="match status" value="1"/>
</dbReference>
<sequence length="226" mass="24442">MQYKIDGTVLQALEVHLTQGEAMFTESGGMSWMSDGIEMATNTRGGLMAGLGRALAGESLFMTTYTCTAPQAFMVFTPEAPGKVIDIKLEAGQSLIAQKDAFMCAENTVQMEMHFRKKLGAGFFGGEGFILQKVTGPGTVFFEIPGEVKGYTLKAGQRIKVDPGHIAMFEPTVQYDIQMVKGITNIMFSGEGLFLATLTGPGRVWMQTMPIANLASKIARYIPSKG</sequence>
<dbReference type="Proteomes" id="UP000050417">
    <property type="component" value="Unassembled WGS sequence"/>
</dbReference>
<dbReference type="Gene3D" id="3.60.160.10">
    <property type="entry name" value="Mitochondrial biogenesis AIM24"/>
    <property type="match status" value="1"/>
</dbReference>
<evidence type="ECO:0000313" key="2">
    <source>
        <dbReference type="Proteomes" id="UP000050417"/>
    </source>
</evidence>
<accession>A0A0P6XKI2</accession>
<dbReference type="PANTHER" id="PTHR43657:SF1">
    <property type="entry name" value="ALTERED INHERITANCE OF MITOCHONDRIA PROTEIN 24, MITOCHONDRIAL"/>
    <property type="match status" value="1"/>
</dbReference>
<name>A0A0P6XKI2_9CHLR</name>
<protein>
    <recommendedName>
        <fullName evidence="3">TIGR00266 family protein</fullName>
    </recommendedName>
</protein>
<evidence type="ECO:0000313" key="1">
    <source>
        <dbReference type="EMBL" id="KPL80525.1"/>
    </source>
</evidence>
<evidence type="ECO:0008006" key="3">
    <source>
        <dbReference type="Google" id="ProtNLM"/>
    </source>
</evidence>
<dbReference type="STRING" id="1134406.ADN00_01370"/>
<dbReference type="InterPro" id="IPR016031">
    <property type="entry name" value="Trp_RNA-bd_attenuator-like_dom"/>
</dbReference>
<proteinExistence type="predicted"/>
<dbReference type="InterPro" id="IPR002838">
    <property type="entry name" value="AIM24"/>
</dbReference>
<dbReference type="PANTHER" id="PTHR43657">
    <property type="entry name" value="TRYPTOPHAN RNA-BINDING ATTENUATOR PROTEIN-LIKE PROTEIN"/>
    <property type="match status" value="1"/>
</dbReference>
<dbReference type="InterPro" id="IPR036983">
    <property type="entry name" value="AIM24_sf"/>
</dbReference>
<dbReference type="AlphaFoldDB" id="A0A0P6XKI2"/>
<dbReference type="NCBIfam" id="TIGR00266">
    <property type="entry name" value="TIGR00266 family protein"/>
    <property type="match status" value="1"/>
</dbReference>
<gene>
    <name evidence="1" type="ORF">ADN00_01370</name>
</gene>
<reference evidence="1 2" key="1">
    <citation type="submission" date="2015-07" db="EMBL/GenBank/DDBJ databases">
        <title>Genome sequence of Ornatilinea apprima DSM 23815.</title>
        <authorList>
            <person name="Hemp J."/>
            <person name="Ward L.M."/>
            <person name="Pace L.A."/>
            <person name="Fischer W.W."/>
        </authorList>
    </citation>
    <scope>NUCLEOTIDE SEQUENCE [LARGE SCALE GENOMIC DNA]</scope>
    <source>
        <strain evidence="1 2">P3M-1</strain>
    </source>
</reference>
<dbReference type="EMBL" id="LGCL01000004">
    <property type="protein sequence ID" value="KPL80525.1"/>
    <property type="molecule type" value="Genomic_DNA"/>
</dbReference>
<dbReference type="SUPFAM" id="SSF51219">
    <property type="entry name" value="TRAP-like"/>
    <property type="match status" value="1"/>
</dbReference>
<dbReference type="PATRIC" id="fig|1134406.4.peg.1026"/>
<organism evidence="1 2">
    <name type="scientific">Ornatilinea apprima</name>
    <dbReference type="NCBI Taxonomy" id="1134406"/>
    <lineage>
        <taxon>Bacteria</taxon>
        <taxon>Bacillati</taxon>
        <taxon>Chloroflexota</taxon>
        <taxon>Anaerolineae</taxon>
        <taxon>Anaerolineales</taxon>
        <taxon>Anaerolineaceae</taxon>
        <taxon>Ornatilinea</taxon>
    </lineage>
</organism>
<comment type="caution">
    <text evidence="1">The sequence shown here is derived from an EMBL/GenBank/DDBJ whole genome shotgun (WGS) entry which is preliminary data.</text>
</comment>
<dbReference type="RefSeq" id="WP_075061168.1">
    <property type="nucleotide sequence ID" value="NZ_LGCL01000004.1"/>
</dbReference>
<keyword evidence="2" id="KW-1185">Reference proteome</keyword>